<dbReference type="Gene3D" id="3.30.710.10">
    <property type="entry name" value="Potassium Channel Kv1.1, Chain A"/>
    <property type="match status" value="1"/>
</dbReference>
<gene>
    <name evidence="13" type="ORF">Ocin01_12340</name>
</gene>
<dbReference type="InterPro" id="IPR011333">
    <property type="entry name" value="SKP1/BTB/POZ_sf"/>
</dbReference>
<evidence type="ECO:0000259" key="12">
    <source>
        <dbReference type="PROSITE" id="PS50144"/>
    </source>
</evidence>
<keyword evidence="5" id="KW-1000">Mitochondrion outer membrane</keyword>
<dbReference type="InterPro" id="IPR002083">
    <property type="entry name" value="MATH/TRAF_dom"/>
</dbReference>
<feature type="region of interest" description="Disordered" evidence="10">
    <location>
        <begin position="562"/>
        <end position="588"/>
    </location>
</feature>
<dbReference type="InterPro" id="IPR018108">
    <property type="entry name" value="MCP_transmembrane"/>
</dbReference>
<keyword evidence="7" id="KW-0496">Mitochondrion</keyword>
<dbReference type="Pfam" id="PF00153">
    <property type="entry name" value="Mito_carr"/>
    <property type="match status" value="1"/>
</dbReference>
<evidence type="ECO:0000256" key="8">
    <source>
        <dbReference type="ARBA" id="ARBA00023136"/>
    </source>
</evidence>
<name>A0A1D2MMZ0_ORCCI</name>
<dbReference type="InterPro" id="IPR000210">
    <property type="entry name" value="BTB/POZ_dom"/>
</dbReference>
<dbReference type="SUPFAM" id="SSF49599">
    <property type="entry name" value="TRAF domain-like"/>
    <property type="match status" value="1"/>
</dbReference>
<evidence type="ECO:0000256" key="9">
    <source>
        <dbReference type="PROSITE-ProRule" id="PRU00282"/>
    </source>
</evidence>
<organism evidence="13 14">
    <name type="scientific">Orchesella cincta</name>
    <name type="common">Springtail</name>
    <name type="synonym">Podura cincta</name>
    <dbReference type="NCBI Taxonomy" id="48709"/>
    <lineage>
        <taxon>Eukaryota</taxon>
        <taxon>Metazoa</taxon>
        <taxon>Ecdysozoa</taxon>
        <taxon>Arthropoda</taxon>
        <taxon>Hexapoda</taxon>
        <taxon>Collembola</taxon>
        <taxon>Entomobryomorpha</taxon>
        <taxon>Entomobryoidea</taxon>
        <taxon>Orchesellidae</taxon>
        <taxon>Orchesellinae</taxon>
        <taxon>Orchesella</taxon>
    </lineage>
</organism>
<feature type="region of interest" description="Disordered" evidence="10">
    <location>
        <begin position="1"/>
        <end position="30"/>
    </location>
</feature>
<dbReference type="SMART" id="SM00225">
    <property type="entry name" value="BTB"/>
    <property type="match status" value="1"/>
</dbReference>
<dbReference type="InterPro" id="IPR023395">
    <property type="entry name" value="MCP_dom_sf"/>
</dbReference>
<evidence type="ECO:0000256" key="10">
    <source>
        <dbReference type="SAM" id="MobiDB-lite"/>
    </source>
</evidence>
<evidence type="ECO:0000313" key="13">
    <source>
        <dbReference type="EMBL" id="ODM94343.1"/>
    </source>
</evidence>
<dbReference type="SUPFAM" id="SSF54695">
    <property type="entry name" value="POZ domain"/>
    <property type="match status" value="1"/>
</dbReference>
<feature type="domain" description="BTB" evidence="11">
    <location>
        <begin position="230"/>
        <end position="299"/>
    </location>
</feature>
<dbReference type="AlphaFoldDB" id="A0A1D2MMZ0"/>
<evidence type="ECO:0000256" key="6">
    <source>
        <dbReference type="ARBA" id="ARBA00022989"/>
    </source>
</evidence>
<evidence type="ECO:0000313" key="14">
    <source>
        <dbReference type="Proteomes" id="UP000094527"/>
    </source>
</evidence>
<proteinExistence type="inferred from homology"/>
<evidence type="ECO:0000259" key="11">
    <source>
        <dbReference type="PROSITE" id="PS50097"/>
    </source>
</evidence>
<dbReference type="PROSITE" id="PS50920">
    <property type="entry name" value="SOLCAR"/>
    <property type="match status" value="1"/>
</dbReference>
<comment type="similarity">
    <text evidence="2">Belongs to the mitochondrial carrier (TC 2.A.29) family.</text>
</comment>
<evidence type="ECO:0000256" key="2">
    <source>
        <dbReference type="ARBA" id="ARBA00006375"/>
    </source>
</evidence>
<evidence type="ECO:0000256" key="1">
    <source>
        <dbReference type="ARBA" id="ARBA00004374"/>
    </source>
</evidence>
<feature type="domain" description="MATH" evidence="12">
    <location>
        <begin position="49"/>
        <end position="183"/>
    </location>
</feature>
<keyword evidence="8 9" id="KW-0472">Membrane</keyword>
<keyword evidence="6" id="KW-1133">Transmembrane helix</keyword>
<keyword evidence="3 9" id="KW-0812">Transmembrane</keyword>
<keyword evidence="14" id="KW-1185">Reference proteome</keyword>
<dbReference type="Pfam" id="PF00651">
    <property type="entry name" value="BTB"/>
    <property type="match status" value="1"/>
</dbReference>
<dbReference type="GO" id="GO:0005741">
    <property type="term" value="C:mitochondrial outer membrane"/>
    <property type="evidence" value="ECO:0007669"/>
    <property type="project" value="UniProtKB-SubCell"/>
</dbReference>
<evidence type="ECO:0000256" key="5">
    <source>
        <dbReference type="ARBA" id="ARBA00022787"/>
    </source>
</evidence>
<accession>A0A1D2MMZ0</accession>
<dbReference type="EMBL" id="LJIJ01000820">
    <property type="protein sequence ID" value="ODM94343.1"/>
    <property type="molecule type" value="Genomic_DNA"/>
</dbReference>
<dbReference type="Gene3D" id="1.50.40.10">
    <property type="entry name" value="Mitochondrial carrier domain"/>
    <property type="match status" value="1"/>
</dbReference>
<dbReference type="PANTHER" id="PTHR10780">
    <property type="entry name" value="MITOCHONDRIAL CARRIER HOMOLOG"/>
    <property type="match status" value="1"/>
</dbReference>
<feature type="repeat" description="Solcar" evidence="9">
    <location>
        <begin position="594"/>
        <end position="684"/>
    </location>
</feature>
<feature type="compositionally biased region" description="Basic residues" evidence="10">
    <location>
        <begin position="360"/>
        <end position="378"/>
    </location>
</feature>
<dbReference type="Gene3D" id="6.10.250.3030">
    <property type="match status" value="1"/>
</dbReference>
<dbReference type="PANTHER" id="PTHR10780:SF18">
    <property type="entry name" value="LD43650P"/>
    <property type="match status" value="1"/>
</dbReference>
<feature type="region of interest" description="Disordered" evidence="10">
    <location>
        <begin position="360"/>
        <end position="382"/>
    </location>
</feature>
<dbReference type="Proteomes" id="UP000094527">
    <property type="component" value="Unassembled WGS sequence"/>
</dbReference>
<evidence type="ECO:0000256" key="4">
    <source>
        <dbReference type="ARBA" id="ARBA00022737"/>
    </source>
</evidence>
<comment type="subcellular location">
    <subcellularLocation>
        <location evidence="1">Mitochondrion outer membrane</location>
        <topology evidence="1">Multi-pass membrane protein</topology>
    </subcellularLocation>
</comment>
<dbReference type="InterPro" id="IPR008974">
    <property type="entry name" value="TRAF-like"/>
</dbReference>
<dbReference type="SUPFAM" id="SSF103506">
    <property type="entry name" value="Mitochondrial carrier"/>
    <property type="match status" value="1"/>
</dbReference>
<keyword evidence="4" id="KW-0677">Repeat</keyword>
<evidence type="ECO:0000256" key="7">
    <source>
        <dbReference type="ARBA" id="ARBA00023128"/>
    </source>
</evidence>
<dbReference type="PROSITE" id="PS50144">
    <property type="entry name" value="MATH"/>
    <property type="match status" value="1"/>
</dbReference>
<dbReference type="PROSITE" id="PS50097">
    <property type="entry name" value="BTB"/>
    <property type="match status" value="1"/>
</dbReference>
<dbReference type="Gene3D" id="2.60.210.10">
    <property type="entry name" value="Apoptosis, Tumor Necrosis Factor Receptor Associated Protein 2, Chain A"/>
    <property type="match status" value="1"/>
</dbReference>
<comment type="caution">
    <text evidence="13">The sequence shown here is derived from an EMBL/GenBank/DDBJ whole genome shotgun (WGS) entry which is preliminary data.</text>
</comment>
<sequence length="789" mass="89534">MSGAFPPHPVDGGEVPEESSSEDMKDVSHNSSRYVEPDYLAETRLETEEFSYSWPVPIDKYLEMRNTSQEIRSPVFFGGESCNHGWHLVLGPTVRFDGLNSVGAFLILNEFGDGDYYPWRQIRAGFEISLMDQDGHPVTYSGNLDGAAAVFMHNTGWGFPDFLLDVDVERYVVNNALQLRCRVRIEIRMVHRIIEQINGRRVVSSSEREAKAVTDIANDLKRFFLDTESKDVTFSLNNGSQTTKAHKHILMARSPVFAKMFNPGTKESRDNIVTIVDFDLETVNGMLEWMYTGKTDLLFRKAPWLLQIAEKYDLQGLKEDSQNVLVDNIMVENVMRLLLLAHMYNAAYLKKQATAFLNSHKKGPRGLKKGPRGLKKGPRSPEERALTTHAAAQVDEHDEGAETDNEILDYEDNNSTCSSCESPNESDIEELVRNLNQEHGSFSWVSLGIRTGFHFAWYPTQMSQILMQSGYEPFPPRRSVTLLGRPCLLLPSALQYCKFIFDFLTVKYIYQVDGIQGCFRGTFPRLIHQIAYTQMYHTTRRILGRRYIRAVVARARFREAEERQDRQSSASRRQSQNDDSEVSESSGPGFSDHFREVFHDLSAKIATILVTYPLHVVVIRSIAKFVGQEYLSRPSILGEIKAIYADFGILGFYRGIIPKVLGETCQTLIVGALAFFVSNQAPGIEVRSMLNLSFSVLVSAWTYQFNVVSTTMAINGSSLMLGQPPIHPIRYDNWMHCWQDLSRRNILSRGSSIICRYYTGPTRLVNGIKEPIDVSFGPNHLPMALQLKR</sequence>
<dbReference type="OrthoDB" id="10253709at2759"/>
<reference evidence="13 14" key="1">
    <citation type="journal article" date="2016" name="Genome Biol. Evol.">
        <title>Gene Family Evolution Reflects Adaptation to Soil Environmental Stressors in the Genome of the Collembolan Orchesella cincta.</title>
        <authorList>
            <person name="Faddeeva-Vakhrusheva A."/>
            <person name="Derks M.F."/>
            <person name="Anvar S.Y."/>
            <person name="Agamennone V."/>
            <person name="Suring W."/>
            <person name="Smit S."/>
            <person name="van Straalen N.M."/>
            <person name="Roelofs D."/>
        </authorList>
    </citation>
    <scope>NUCLEOTIDE SEQUENCE [LARGE SCALE GENOMIC DNA]</scope>
    <source>
        <tissue evidence="13">Mixed pool</tissue>
    </source>
</reference>
<dbReference type="CDD" id="cd00121">
    <property type="entry name" value="MATH"/>
    <property type="match status" value="1"/>
</dbReference>
<evidence type="ECO:0000256" key="3">
    <source>
        <dbReference type="ARBA" id="ARBA00022692"/>
    </source>
</evidence>
<protein>
    <submittedName>
        <fullName evidence="13">Mitochondrial carrier 1</fullName>
    </submittedName>
</protein>